<evidence type="ECO:0000256" key="1">
    <source>
        <dbReference type="SAM" id="MobiDB-lite"/>
    </source>
</evidence>
<reference evidence="3" key="2">
    <citation type="submission" date="2015-01" db="EMBL/GenBank/DDBJ databases">
        <title>Evolutionary Origins and Diversification of the Mycorrhizal Mutualists.</title>
        <authorList>
            <consortium name="DOE Joint Genome Institute"/>
            <consortium name="Mycorrhizal Genomics Consortium"/>
            <person name="Kohler A."/>
            <person name="Kuo A."/>
            <person name="Nagy L.G."/>
            <person name="Floudas D."/>
            <person name="Copeland A."/>
            <person name="Barry K.W."/>
            <person name="Cichocki N."/>
            <person name="Veneault-Fourrey C."/>
            <person name="LaButti K."/>
            <person name="Lindquist E.A."/>
            <person name="Lipzen A."/>
            <person name="Lundell T."/>
            <person name="Morin E."/>
            <person name="Murat C."/>
            <person name="Riley R."/>
            <person name="Ohm R."/>
            <person name="Sun H."/>
            <person name="Tunlid A."/>
            <person name="Henrissat B."/>
            <person name="Grigoriev I.V."/>
            <person name="Hibbett D.S."/>
            <person name="Martin F."/>
        </authorList>
    </citation>
    <scope>NUCLEOTIDE SEQUENCE [LARGE SCALE GENOMIC DNA]</scope>
    <source>
        <strain evidence="3">LaAM-08-1</strain>
    </source>
</reference>
<evidence type="ECO:0000313" key="2">
    <source>
        <dbReference type="EMBL" id="KIK05797.1"/>
    </source>
</evidence>
<name>A0A0C9Y6D9_9AGAR</name>
<feature type="compositionally biased region" description="Polar residues" evidence="1">
    <location>
        <begin position="75"/>
        <end position="96"/>
    </location>
</feature>
<organism evidence="2 3">
    <name type="scientific">Laccaria amethystina LaAM-08-1</name>
    <dbReference type="NCBI Taxonomy" id="1095629"/>
    <lineage>
        <taxon>Eukaryota</taxon>
        <taxon>Fungi</taxon>
        <taxon>Dikarya</taxon>
        <taxon>Basidiomycota</taxon>
        <taxon>Agaricomycotina</taxon>
        <taxon>Agaricomycetes</taxon>
        <taxon>Agaricomycetidae</taxon>
        <taxon>Agaricales</taxon>
        <taxon>Agaricineae</taxon>
        <taxon>Hydnangiaceae</taxon>
        <taxon>Laccaria</taxon>
    </lineage>
</organism>
<dbReference type="HOGENOM" id="CLU_2237067_0_0_1"/>
<accession>A0A0C9Y6D9</accession>
<feature type="compositionally biased region" description="Basic and acidic residues" evidence="1">
    <location>
        <begin position="98"/>
        <end position="107"/>
    </location>
</feature>
<dbReference type="AlphaFoldDB" id="A0A0C9Y6D9"/>
<protein>
    <submittedName>
        <fullName evidence="2">Uncharacterized protein</fullName>
    </submittedName>
</protein>
<dbReference type="EMBL" id="KN838557">
    <property type="protein sequence ID" value="KIK05797.1"/>
    <property type="molecule type" value="Genomic_DNA"/>
</dbReference>
<proteinExistence type="predicted"/>
<dbReference type="Proteomes" id="UP000054477">
    <property type="component" value="Unassembled WGS sequence"/>
</dbReference>
<keyword evidence="3" id="KW-1185">Reference proteome</keyword>
<sequence length="107" mass="11677">MSSTGDCCGCCFLCCSCFSICGHSSSLLSLCSYIPCCCRKDASVEEGSEGDPYSGDRQMYEDRHREAALFKFQSQPIATNDMKTSTDLSSNPNATGNIRDKSLIRCE</sequence>
<dbReference type="OrthoDB" id="10405354at2759"/>
<gene>
    <name evidence="2" type="ORF">K443DRAFT_90621</name>
</gene>
<reference evidence="2 3" key="1">
    <citation type="submission" date="2014-04" db="EMBL/GenBank/DDBJ databases">
        <authorList>
            <consortium name="DOE Joint Genome Institute"/>
            <person name="Kuo A."/>
            <person name="Kohler A."/>
            <person name="Nagy L.G."/>
            <person name="Floudas D."/>
            <person name="Copeland A."/>
            <person name="Barry K.W."/>
            <person name="Cichocki N."/>
            <person name="Veneault-Fourrey C."/>
            <person name="LaButti K."/>
            <person name="Lindquist E.A."/>
            <person name="Lipzen A."/>
            <person name="Lundell T."/>
            <person name="Morin E."/>
            <person name="Murat C."/>
            <person name="Sun H."/>
            <person name="Tunlid A."/>
            <person name="Henrissat B."/>
            <person name="Grigoriev I.V."/>
            <person name="Hibbett D.S."/>
            <person name="Martin F."/>
            <person name="Nordberg H.P."/>
            <person name="Cantor M.N."/>
            <person name="Hua S.X."/>
        </authorList>
    </citation>
    <scope>NUCLEOTIDE SEQUENCE [LARGE SCALE GENOMIC DNA]</scope>
    <source>
        <strain evidence="2 3">LaAM-08-1</strain>
    </source>
</reference>
<evidence type="ECO:0000313" key="3">
    <source>
        <dbReference type="Proteomes" id="UP000054477"/>
    </source>
</evidence>
<feature type="region of interest" description="Disordered" evidence="1">
    <location>
        <begin position="75"/>
        <end position="107"/>
    </location>
</feature>